<dbReference type="InterPro" id="IPR051291">
    <property type="entry name" value="CIMAP"/>
</dbReference>
<evidence type="ECO:0000256" key="1">
    <source>
        <dbReference type="SAM" id="MobiDB-lite"/>
    </source>
</evidence>
<accession>A0A1Y2HKN4</accession>
<dbReference type="AlphaFoldDB" id="A0A1Y2HKN4"/>
<sequence>MSERAEKVAQEIHERIARECCAMKRRLASLGSAADQTPSPLAYRVDYDSLSHRSEFMGYSIAGRHPTQIPETPAPNAYNSPSYLGDGVPKWSVANKVIVIDDPLPGPCEYSPEPLLVRRAAPSFTMRHKTGPPLFFSKESPPGCNAYNPKPEVSHVAASLKGRQREFKSLKTPGPANYLIPSSLPSGPQFSMVSRGEYDAEDDPAFWDGKVPHQPPGPASYSPKANVMLSKSPSYSLGMRSKVPGPAVDASPGPAYAPMLGTMERNEGPRVALKGRRHERIDPLPGPADYTVGQTPTVDDLVKVLHHRKLAAAAAQRQLRASLKPSATDPIPPIPKSKSTPGPADYNTAKSSRVKYRSAPSFSLRTRAQLVTGGPVGTDQGPAPNAYAPPPNRNNRGVSFKGRLGEGVLVFPSLRLDTLRVNV</sequence>
<name>A0A1Y2HKN4_9FUNG</name>
<dbReference type="PANTHER" id="PTHR21580">
    <property type="entry name" value="SHIPPO-1-RELATED"/>
    <property type="match status" value="1"/>
</dbReference>
<comment type="caution">
    <text evidence="2">The sequence shown here is derived from an EMBL/GenBank/DDBJ whole genome shotgun (WGS) entry which is preliminary data.</text>
</comment>
<evidence type="ECO:0000313" key="2">
    <source>
        <dbReference type="EMBL" id="ORZ35167.1"/>
    </source>
</evidence>
<protein>
    <submittedName>
        <fullName evidence="2">Uncharacterized protein</fullName>
    </submittedName>
</protein>
<evidence type="ECO:0000313" key="3">
    <source>
        <dbReference type="Proteomes" id="UP000193411"/>
    </source>
</evidence>
<dbReference type="Pfam" id="PF07004">
    <property type="entry name" value="SHIPPO-rpt"/>
    <property type="match status" value="4"/>
</dbReference>
<dbReference type="OrthoDB" id="429991at2759"/>
<gene>
    <name evidence="2" type="ORF">BCR44DRAFT_60251</name>
</gene>
<keyword evidence="3" id="KW-1185">Reference proteome</keyword>
<organism evidence="2 3">
    <name type="scientific">Catenaria anguillulae PL171</name>
    <dbReference type="NCBI Taxonomy" id="765915"/>
    <lineage>
        <taxon>Eukaryota</taxon>
        <taxon>Fungi</taxon>
        <taxon>Fungi incertae sedis</taxon>
        <taxon>Blastocladiomycota</taxon>
        <taxon>Blastocladiomycetes</taxon>
        <taxon>Blastocladiales</taxon>
        <taxon>Catenariaceae</taxon>
        <taxon>Catenaria</taxon>
    </lineage>
</organism>
<feature type="region of interest" description="Disordered" evidence="1">
    <location>
        <begin position="372"/>
        <end position="394"/>
    </location>
</feature>
<dbReference type="InterPro" id="IPR010736">
    <property type="entry name" value="SHIPPO-rpt"/>
</dbReference>
<dbReference type="EMBL" id="MCFL01000023">
    <property type="protein sequence ID" value="ORZ35167.1"/>
    <property type="molecule type" value="Genomic_DNA"/>
</dbReference>
<proteinExistence type="predicted"/>
<dbReference type="Proteomes" id="UP000193411">
    <property type="component" value="Unassembled WGS sequence"/>
</dbReference>
<dbReference type="PANTHER" id="PTHR21580:SF28">
    <property type="entry name" value="BOREALIN N-TERMINAL DOMAIN-CONTAINING PROTEIN-RELATED"/>
    <property type="match status" value="1"/>
</dbReference>
<feature type="region of interest" description="Disordered" evidence="1">
    <location>
        <begin position="321"/>
        <end position="360"/>
    </location>
</feature>
<reference evidence="2 3" key="1">
    <citation type="submission" date="2016-07" db="EMBL/GenBank/DDBJ databases">
        <title>Pervasive Adenine N6-methylation of Active Genes in Fungi.</title>
        <authorList>
            <consortium name="DOE Joint Genome Institute"/>
            <person name="Mondo S.J."/>
            <person name="Dannebaum R.O."/>
            <person name="Kuo R.C."/>
            <person name="Labutti K."/>
            <person name="Haridas S."/>
            <person name="Kuo A."/>
            <person name="Salamov A."/>
            <person name="Ahrendt S.R."/>
            <person name="Lipzen A."/>
            <person name="Sullivan W."/>
            <person name="Andreopoulos W.B."/>
            <person name="Clum A."/>
            <person name="Lindquist E."/>
            <person name="Daum C."/>
            <person name="Ramamoorthy G.K."/>
            <person name="Gryganskyi A."/>
            <person name="Culley D."/>
            <person name="Magnuson J.K."/>
            <person name="James T.Y."/>
            <person name="O'Malley M.A."/>
            <person name="Stajich J.E."/>
            <person name="Spatafora J.W."/>
            <person name="Visel A."/>
            <person name="Grigoriev I.V."/>
        </authorList>
    </citation>
    <scope>NUCLEOTIDE SEQUENCE [LARGE SCALE GENOMIC DNA]</scope>
    <source>
        <strain evidence="2 3">PL171</strain>
    </source>
</reference>